<evidence type="ECO:0000313" key="4">
    <source>
        <dbReference type="Proteomes" id="UP000244855"/>
    </source>
</evidence>
<feature type="transmembrane region" description="Helical" evidence="1">
    <location>
        <begin position="46"/>
        <end position="66"/>
    </location>
</feature>
<feature type="chain" id="PRO_5016124047" description="Secreted protein" evidence="2">
    <location>
        <begin position="16"/>
        <end position="76"/>
    </location>
</feature>
<accession>A0A2V1ED58</accession>
<evidence type="ECO:0000313" key="3">
    <source>
        <dbReference type="EMBL" id="PVI08487.1"/>
    </source>
</evidence>
<sequence>MYCVVVSACVRCVRACVCVLGVPDVREGAGLAEVNLVPAGGLLRHARLSFVFLFFWYCGMLNYGAVRDIKRSVLDL</sequence>
<dbReference type="EMBL" id="KZ805300">
    <property type="protein sequence ID" value="PVI08487.1"/>
    <property type="molecule type" value="Genomic_DNA"/>
</dbReference>
<keyword evidence="2" id="KW-0732">Signal</keyword>
<name>A0A2V1ED58_9PLEO</name>
<evidence type="ECO:0000256" key="1">
    <source>
        <dbReference type="SAM" id="Phobius"/>
    </source>
</evidence>
<protein>
    <recommendedName>
        <fullName evidence="5">Secreted protein</fullName>
    </recommendedName>
</protein>
<keyword evidence="1" id="KW-1133">Transmembrane helix</keyword>
<dbReference type="AlphaFoldDB" id="A0A2V1ED58"/>
<evidence type="ECO:0008006" key="5">
    <source>
        <dbReference type="Google" id="ProtNLM"/>
    </source>
</evidence>
<dbReference type="Proteomes" id="UP000244855">
    <property type="component" value="Unassembled WGS sequence"/>
</dbReference>
<organism evidence="3 4">
    <name type="scientific">Periconia macrospinosa</name>
    <dbReference type="NCBI Taxonomy" id="97972"/>
    <lineage>
        <taxon>Eukaryota</taxon>
        <taxon>Fungi</taxon>
        <taxon>Dikarya</taxon>
        <taxon>Ascomycota</taxon>
        <taxon>Pezizomycotina</taxon>
        <taxon>Dothideomycetes</taxon>
        <taxon>Pleosporomycetidae</taxon>
        <taxon>Pleosporales</taxon>
        <taxon>Massarineae</taxon>
        <taxon>Periconiaceae</taxon>
        <taxon>Periconia</taxon>
    </lineage>
</organism>
<keyword evidence="4" id="KW-1185">Reference proteome</keyword>
<proteinExistence type="predicted"/>
<gene>
    <name evidence="3" type="ORF">DM02DRAFT_607885</name>
</gene>
<keyword evidence="1" id="KW-0812">Transmembrane</keyword>
<reference evidence="3 4" key="1">
    <citation type="journal article" date="2018" name="Sci. Rep.">
        <title>Comparative genomics provides insights into the lifestyle and reveals functional heterogeneity of dark septate endophytic fungi.</title>
        <authorList>
            <person name="Knapp D.G."/>
            <person name="Nemeth J.B."/>
            <person name="Barry K."/>
            <person name="Hainaut M."/>
            <person name="Henrissat B."/>
            <person name="Johnson J."/>
            <person name="Kuo A."/>
            <person name="Lim J.H.P."/>
            <person name="Lipzen A."/>
            <person name="Nolan M."/>
            <person name="Ohm R.A."/>
            <person name="Tamas L."/>
            <person name="Grigoriev I.V."/>
            <person name="Spatafora J.W."/>
            <person name="Nagy L.G."/>
            <person name="Kovacs G.M."/>
        </authorList>
    </citation>
    <scope>NUCLEOTIDE SEQUENCE [LARGE SCALE GENOMIC DNA]</scope>
    <source>
        <strain evidence="3 4">DSE2036</strain>
    </source>
</reference>
<evidence type="ECO:0000256" key="2">
    <source>
        <dbReference type="SAM" id="SignalP"/>
    </source>
</evidence>
<feature type="signal peptide" evidence="2">
    <location>
        <begin position="1"/>
        <end position="15"/>
    </location>
</feature>
<keyword evidence="1" id="KW-0472">Membrane</keyword>